<dbReference type="Pfam" id="PF03747">
    <property type="entry name" value="ADP_ribosyl_GH"/>
    <property type="match status" value="1"/>
</dbReference>
<comment type="caution">
    <text evidence="1">The sequence shown here is derived from an EMBL/GenBank/DDBJ whole genome shotgun (WGS) entry which is preliminary data.</text>
</comment>
<dbReference type="SUPFAM" id="SSF101478">
    <property type="entry name" value="ADP-ribosylglycohydrolase"/>
    <property type="match status" value="1"/>
</dbReference>
<keyword evidence="2" id="KW-1185">Reference proteome</keyword>
<dbReference type="PANTHER" id="PTHR16222">
    <property type="entry name" value="ADP-RIBOSYLGLYCOHYDROLASE"/>
    <property type="match status" value="1"/>
</dbReference>
<organism evidence="1 2">
    <name type="scientific">Gemmata palustris</name>
    <dbReference type="NCBI Taxonomy" id="2822762"/>
    <lineage>
        <taxon>Bacteria</taxon>
        <taxon>Pseudomonadati</taxon>
        <taxon>Planctomycetota</taxon>
        <taxon>Planctomycetia</taxon>
        <taxon>Gemmatales</taxon>
        <taxon>Gemmataceae</taxon>
        <taxon>Gemmata</taxon>
    </lineage>
</organism>
<protein>
    <submittedName>
        <fullName evidence="1">ADP-ribosylglycohydrolase family protein</fullName>
    </submittedName>
</protein>
<sequence>MNTPLPADHTDRMHRARLALTGLSVGDALGQTCFRDHNYEAILEDPRATARGPWPFTDDTEMAISVYDVLNEHGRIDQDRLAQRFAARYKAQPWRGYGGGAHRLLEQVGNGYPWRAVAEGVFPGGSFGNGSAMRIAPLAAYFADGDYSVVAKQARLSAEVTHAHPEGIAGAIATAVAGACVWRNRARPTEEATRRELFDAALAHTPTGLVRDGIERARTFTFDLSTESEVRLVGRGAAVVPFDLSIEPVVRALGNGSHISCQDTVPFCLWVAAMHLHNYQTALVQTIRARGDIDTNCAIVGGIVALAVGEKGIPNDWLAQREELVV</sequence>
<reference evidence="1 2" key="1">
    <citation type="submission" date="2021-04" db="EMBL/GenBank/DDBJ databases">
        <authorList>
            <person name="Ivanova A."/>
        </authorList>
    </citation>
    <scope>NUCLEOTIDE SEQUENCE [LARGE SCALE GENOMIC DNA]</scope>
    <source>
        <strain evidence="1 2">G18</strain>
    </source>
</reference>
<evidence type="ECO:0000313" key="2">
    <source>
        <dbReference type="Proteomes" id="UP000676565"/>
    </source>
</evidence>
<dbReference type="InterPro" id="IPR005502">
    <property type="entry name" value="Ribosyl_crysJ1"/>
</dbReference>
<dbReference type="PANTHER" id="PTHR16222:SF12">
    <property type="entry name" value="ADP-RIBOSYLGLYCOHYDROLASE-RELATED"/>
    <property type="match status" value="1"/>
</dbReference>
<evidence type="ECO:0000313" key="1">
    <source>
        <dbReference type="EMBL" id="MBP3955078.1"/>
    </source>
</evidence>
<dbReference type="InterPro" id="IPR050792">
    <property type="entry name" value="ADP-ribosylglycohydrolase"/>
</dbReference>
<accession>A0ABS5BQD8</accession>
<dbReference type="InterPro" id="IPR036705">
    <property type="entry name" value="Ribosyl_crysJ1_sf"/>
</dbReference>
<proteinExistence type="predicted"/>
<dbReference type="EMBL" id="JAGKQQ010000001">
    <property type="protein sequence ID" value="MBP3955078.1"/>
    <property type="molecule type" value="Genomic_DNA"/>
</dbReference>
<dbReference type="Proteomes" id="UP000676565">
    <property type="component" value="Unassembled WGS sequence"/>
</dbReference>
<dbReference type="Gene3D" id="1.10.4080.10">
    <property type="entry name" value="ADP-ribosylation/Crystallin J1"/>
    <property type="match status" value="1"/>
</dbReference>
<gene>
    <name evidence="1" type="ORF">J8F10_07265</name>
</gene>
<dbReference type="RefSeq" id="WP_210653176.1">
    <property type="nucleotide sequence ID" value="NZ_JAGKQQ010000001.1"/>
</dbReference>
<name>A0ABS5BQD8_9BACT</name>